<protein>
    <submittedName>
        <fullName evidence="2">Uncharacterized protein</fullName>
    </submittedName>
</protein>
<feature type="compositionally biased region" description="Basic and acidic residues" evidence="1">
    <location>
        <begin position="640"/>
        <end position="655"/>
    </location>
</feature>
<dbReference type="EMBL" id="JARJLG010000105">
    <property type="protein sequence ID" value="KAJ7745020.1"/>
    <property type="molecule type" value="Genomic_DNA"/>
</dbReference>
<feature type="compositionally biased region" description="Low complexity" evidence="1">
    <location>
        <begin position="919"/>
        <end position="930"/>
    </location>
</feature>
<organism evidence="2 3">
    <name type="scientific">Mycena maculata</name>
    <dbReference type="NCBI Taxonomy" id="230809"/>
    <lineage>
        <taxon>Eukaryota</taxon>
        <taxon>Fungi</taxon>
        <taxon>Dikarya</taxon>
        <taxon>Basidiomycota</taxon>
        <taxon>Agaricomycotina</taxon>
        <taxon>Agaricomycetes</taxon>
        <taxon>Agaricomycetidae</taxon>
        <taxon>Agaricales</taxon>
        <taxon>Marasmiineae</taxon>
        <taxon>Mycenaceae</taxon>
        <taxon>Mycena</taxon>
    </lineage>
</organism>
<feature type="compositionally biased region" description="Low complexity" evidence="1">
    <location>
        <begin position="1"/>
        <end position="18"/>
    </location>
</feature>
<feature type="compositionally biased region" description="Low complexity" evidence="1">
    <location>
        <begin position="444"/>
        <end position="466"/>
    </location>
</feature>
<feature type="compositionally biased region" description="Polar residues" evidence="1">
    <location>
        <begin position="613"/>
        <end position="639"/>
    </location>
</feature>
<feature type="compositionally biased region" description="Basic and acidic residues" evidence="1">
    <location>
        <begin position="770"/>
        <end position="793"/>
    </location>
</feature>
<proteinExistence type="predicted"/>
<feature type="compositionally biased region" description="Basic residues" evidence="1">
    <location>
        <begin position="270"/>
        <end position="281"/>
    </location>
</feature>
<feature type="region of interest" description="Disordered" evidence="1">
    <location>
        <begin position="596"/>
        <end position="692"/>
    </location>
</feature>
<feature type="compositionally biased region" description="Low complexity" evidence="1">
    <location>
        <begin position="1273"/>
        <end position="1283"/>
    </location>
</feature>
<feature type="compositionally biased region" description="Basic and acidic residues" evidence="1">
    <location>
        <begin position="731"/>
        <end position="754"/>
    </location>
</feature>
<feature type="compositionally biased region" description="Low complexity" evidence="1">
    <location>
        <begin position="482"/>
        <end position="501"/>
    </location>
</feature>
<feature type="compositionally biased region" description="Gly residues" evidence="1">
    <location>
        <begin position="1301"/>
        <end position="1314"/>
    </location>
</feature>
<feature type="region of interest" description="Disordered" evidence="1">
    <location>
        <begin position="240"/>
        <end position="286"/>
    </location>
</feature>
<keyword evidence="3" id="KW-1185">Reference proteome</keyword>
<feature type="compositionally biased region" description="Polar residues" evidence="1">
    <location>
        <begin position="867"/>
        <end position="876"/>
    </location>
</feature>
<feature type="compositionally biased region" description="Polar residues" evidence="1">
    <location>
        <begin position="470"/>
        <end position="481"/>
    </location>
</feature>
<gene>
    <name evidence="2" type="ORF">DFH07DRAFT_776925</name>
</gene>
<name>A0AAD7ILN4_9AGAR</name>
<feature type="region of interest" description="Disordered" evidence="1">
    <location>
        <begin position="539"/>
        <end position="581"/>
    </location>
</feature>
<evidence type="ECO:0000313" key="3">
    <source>
        <dbReference type="Proteomes" id="UP001215280"/>
    </source>
</evidence>
<reference evidence="2" key="1">
    <citation type="submission" date="2023-03" db="EMBL/GenBank/DDBJ databases">
        <title>Massive genome expansion in bonnet fungi (Mycena s.s.) driven by repeated elements and novel gene families across ecological guilds.</title>
        <authorList>
            <consortium name="Lawrence Berkeley National Laboratory"/>
            <person name="Harder C.B."/>
            <person name="Miyauchi S."/>
            <person name="Viragh M."/>
            <person name="Kuo A."/>
            <person name="Thoen E."/>
            <person name="Andreopoulos B."/>
            <person name="Lu D."/>
            <person name="Skrede I."/>
            <person name="Drula E."/>
            <person name="Henrissat B."/>
            <person name="Morin E."/>
            <person name="Kohler A."/>
            <person name="Barry K."/>
            <person name="LaButti K."/>
            <person name="Morin E."/>
            <person name="Salamov A."/>
            <person name="Lipzen A."/>
            <person name="Mereny Z."/>
            <person name="Hegedus B."/>
            <person name="Baldrian P."/>
            <person name="Stursova M."/>
            <person name="Weitz H."/>
            <person name="Taylor A."/>
            <person name="Grigoriev I.V."/>
            <person name="Nagy L.G."/>
            <person name="Martin F."/>
            <person name="Kauserud H."/>
        </authorList>
    </citation>
    <scope>NUCLEOTIDE SEQUENCE</scope>
    <source>
        <strain evidence="2">CBHHK188m</strain>
    </source>
</reference>
<feature type="region of interest" description="Disordered" evidence="1">
    <location>
        <begin position="1"/>
        <end position="38"/>
    </location>
</feature>
<evidence type="ECO:0000313" key="2">
    <source>
        <dbReference type="EMBL" id="KAJ7745020.1"/>
    </source>
</evidence>
<feature type="compositionally biased region" description="Polar residues" evidence="1">
    <location>
        <begin position="400"/>
        <end position="416"/>
    </location>
</feature>
<feature type="compositionally biased region" description="Basic and acidic residues" evidence="1">
    <location>
        <begin position="708"/>
        <end position="719"/>
    </location>
</feature>
<comment type="caution">
    <text evidence="2">The sequence shown here is derived from an EMBL/GenBank/DDBJ whole genome shotgun (WGS) entry which is preliminary data.</text>
</comment>
<feature type="compositionally biased region" description="Basic and acidic residues" evidence="1">
    <location>
        <begin position="596"/>
        <end position="606"/>
    </location>
</feature>
<accession>A0AAD7ILN4</accession>
<feature type="region of interest" description="Disordered" evidence="1">
    <location>
        <begin position="1248"/>
        <end position="1314"/>
    </location>
</feature>
<feature type="compositionally biased region" description="Polar residues" evidence="1">
    <location>
        <begin position="257"/>
        <end position="269"/>
    </location>
</feature>
<feature type="region of interest" description="Disordered" evidence="1">
    <location>
        <begin position="394"/>
        <end position="416"/>
    </location>
</feature>
<feature type="region of interest" description="Disordered" evidence="1">
    <location>
        <begin position="706"/>
        <end position="932"/>
    </location>
</feature>
<dbReference type="Proteomes" id="UP001215280">
    <property type="component" value="Unassembled WGS sequence"/>
</dbReference>
<sequence>MDVSSSSAGWSDSPSPSSTNFLQLRNVPGPSGSEYPSPVLGQHQLSLNRPSWNAMNPHGNVTYTKLLQSHSELEVRYVTLQDAYYTLAISIPQVFRYIPNPMGIIVPQSESDPVVMNTVLTHSFGTPLTKEISKDNYPNVQYWECSDYKQSDIATTSDTTSSKVDFLEHSDGTPFSKDEKDQVRKYAREAFQYLLLNGWAPLTWKVDLLATEVYSQWSRKRKDVIEKKKYEVERKLKRKLKDNDDDTEGAKRRRTTASDPDSTEPLSKSTRGKTVRKKNRRSSYQSSVSSTLLESLPIASTSRLSPLPVSSIAAEPGPIVSSLCLFPSPINSLSEPDVFESSIIDLNNLPASTTVHSNSEIATIVSPVIDSNTSLAPTSPHSNSEIVSTTEAPVPVIPTPETSSAPGPTSKLPTTTIVNPLQGLFGKPTMGWCLHAQDSDSVQSTTASPPSPTDSSADPIPSTSTALPIMSTSHLTSTSTEPSVPSAPSIPSTSTAPPISSTFGATAPVVGKTKPKAAHKPGTSDTAWNIFGREHMKIHKRDTRDQVNSQRGSGFMLPQPRVTAGPKTRGSAESTDDECRLNANTRMGRRRYGGHHVLDTHHHNDDNVDNDEQSSTNKNPNHPTNAQIDTAMTSQQPENSPEKKTSRTEAAKDAPSRLNPERSYASPNWDRRKLTGNRSTQEEGDDPFHAPASDRLMNLFLEVQEPPASRHRDHREIRNADNTVSPTRGLETGRDSTDVESLDERKPREIREGAHAGTTTPTEPPTPAHNGDHDSADKTPGKGKGRALDEHTPAIHPAVPTLEVEDPGPAAPTMDVPRAHTNAASGSGGADATLEGNPPPRKMPPQDRLAPPRTGRYPLRHTPQPRPQSQTRSLPQRLSEERTSPWATPLPDSTLYPTPANDAMEQDAPAPAPDAMEQDAPAPAPDGLAPHYGPEVIEAAQAAAAVQAAGGLPDPHPFAFDNVNQARQAQRDAAMEDIVHHGAPAANPPVHIGVIALPVPPAPQFAPLGDGDAPILPGLPSRNEMLSQPPTHRDLNPHGVLALDKMLENADPDVRQLILANPQEYLLLPFFNGGKEMFGRFMEDILEHVRTSLSDIAGPNDITPFDLGREDYEYGNGPSTYAPPFTVGVHVHNPAKREPIKALALVASNTDYAYSIEDPTVNRVESMLVAYARPATPIPSAWEPIANLIAATTFQSGYIKFYPALYPSDISGPRCVKCKRECHMVHGCPFVVARTGFWGPPDQISRLTSGKFARRGNRDGQAGNGGGRGRGRGNNANAPRGNNSDAHRGRGTSRGGNNHNGRGGNAGRGYRGRH</sequence>
<feature type="region of interest" description="Disordered" evidence="1">
    <location>
        <begin position="438"/>
        <end position="527"/>
    </location>
</feature>
<evidence type="ECO:0000256" key="1">
    <source>
        <dbReference type="SAM" id="MobiDB-lite"/>
    </source>
</evidence>